<dbReference type="InterPro" id="IPR058163">
    <property type="entry name" value="LysR-type_TF_proteobact-type"/>
</dbReference>
<dbReference type="EMBL" id="JBHUIP010000004">
    <property type="protein sequence ID" value="MFD2262434.1"/>
    <property type="molecule type" value="Genomic_DNA"/>
</dbReference>
<comment type="similarity">
    <text evidence="1">Belongs to the LysR transcriptional regulatory family.</text>
</comment>
<dbReference type="PRINTS" id="PR00039">
    <property type="entry name" value="HTHLYSR"/>
</dbReference>
<evidence type="ECO:0000256" key="2">
    <source>
        <dbReference type="ARBA" id="ARBA00023015"/>
    </source>
</evidence>
<dbReference type="SUPFAM" id="SSF53850">
    <property type="entry name" value="Periplasmic binding protein-like II"/>
    <property type="match status" value="1"/>
</dbReference>
<evidence type="ECO:0000256" key="4">
    <source>
        <dbReference type="ARBA" id="ARBA00023163"/>
    </source>
</evidence>
<dbReference type="Pfam" id="PF03466">
    <property type="entry name" value="LysR_substrate"/>
    <property type="match status" value="1"/>
</dbReference>
<name>A0ABW5DPN3_9PROT</name>
<dbReference type="Pfam" id="PF00126">
    <property type="entry name" value="HTH_1"/>
    <property type="match status" value="1"/>
</dbReference>
<dbReference type="PANTHER" id="PTHR30537">
    <property type="entry name" value="HTH-TYPE TRANSCRIPTIONAL REGULATOR"/>
    <property type="match status" value="1"/>
</dbReference>
<dbReference type="SUPFAM" id="SSF46785">
    <property type="entry name" value="Winged helix' DNA-binding domain"/>
    <property type="match status" value="1"/>
</dbReference>
<comment type="caution">
    <text evidence="6">The sequence shown here is derived from an EMBL/GenBank/DDBJ whole genome shotgun (WGS) entry which is preliminary data.</text>
</comment>
<dbReference type="InterPro" id="IPR036388">
    <property type="entry name" value="WH-like_DNA-bd_sf"/>
</dbReference>
<accession>A0ABW5DPN3</accession>
<evidence type="ECO:0000259" key="5">
    <source>
        <dbReference type="PROSITE" id="PS50931"/>
    </source>
</evidence>
<dbReference type="RefSeq" id="WP_379875393.1">
    <property type="nucleotide sequence ID" value="NZ_JBHUIP010000004.1"/>
</dbReference>
<keyword evidence="2" id="KW-0805">Transcription regulation</keyword>
<keyword evidence="4" id="KW-0804">Transcription</keyword>
<dbReference type="PROSITE" id="PS50931">
    <property type="entry name" value="HTH_LYSR"/>
    <property type="match status" value="1"/>
</dbReference>
<organism evidence="6 7">
    <name type="scientific">Lacibacterium aquatile</name>
    <dbReference type="NCBI Taxonomy" id="1168082"/>
    <lineage>
        <taxon>Bacteria</taxon>
        <taxon>Pseudomonadati</taxon>
        <taxon>Pseudomonadota</taxon>
        <taxon>Alphaproteobacteria</taxon>
        <taxon>Rhodospirillales</taxon>
        <taxon>Rhodospirillaceae</taxon>
    </lineage>
</organism>
<dbReference type="InterPro" id="IPR036390">
    <property type="entry name" value="WH_DNA-bd_sf"/>
</dbReference>
<evidence type="ECO:0000313" key="6">
    <source>
        <dbReference type="EMBL" id="MFD2262434.1"/>
    </source>
</evidence>
<reference evidence="7" key="1">
    <citation type="journal article" date="2019" name="Int. J. Syst. Evol. Microbiol.">
        <title>The Global Catalogue of Microorganisms (GCM) 10K type strain sequencing project: providing services to taxonomists for standard genome sequencing and annotation.</title>
        <authorList>
            <consortium name="The Broad Institute Genomics Platform"/>
            <consortium name="The Broad Institute Genome Sequencing Center for Infectious Disease"/>
            <person name="Wu L."/>
            <person name="Ma J."/>
        </authorList>
    </citation>
    <scope>NUCLEOTIDE SEQUENCE [LARGE SCALE GENOMIC DNA]</scope>
    <source>
        <strain evidence="7">CGMCC 1.19062</strain>
    </source>
</reference>
<keyword evidence="7" id="KW-1185">Reference proteome</keyword>
<keyword evidence="3" id="KW-0238">DNA-binding</keyword>
<evidence type="ECO:0000313" key="7">
    <source>
        <dbReference type="Proteomes" id="UP001597295"/>
    </source>
</evidence>
<dbReference type="PANTHER" id="PTHR30537:SF3">
    <property type="entry name" value="TRANSCRIPTIONAL REGULATORY PROTEIN"/>
    <property type="match status" value="1"/>
</dbReference>
<evidence type="ECO:0000256" key="1">
    <source>
        <dbReference type="ARBA" id="ARBA00009437"/>
    </source>
</evidence>
<feature type="domain" description="HTH lysR-type" evidence="5">
    <location>
        <begin position="1"/>
        <end position="53"/>
    </location>
</feature>
<evidence type="ECO:0000256" key="3">
    <source>
        <dbReference type="ARBA" id="ARBA00023125"/>
    </source>
</evidence>
<dbReference type="Gene3D" id="1.10.10.10">
    <property type="entry name" value="Winged helix-like DNA-binding domain superfamily/Winged helix DNA-binding domain"/>
    <property type="match status" value="1"/>
</dbReference>
<gene>
    <name evidence="6" type="ORF">ACFSM5_06000</name>
</gene>
<dbReference type="Proteomes" id="UP001597295">
    <property type="component" value="Unassembled WGS sequence"/>
</dbReference>
<sequence length="273" mass="30421">MRVFAALADTDSLSAAARRLGITHATVGRRIARLEEHLGGLLFERVEGRLQLSPLGQRVRQDVVAMQARAEAVLQTAKLENRTSTVVRLSLPRTMADHFLAPNLDGVVGPEVELLLSTDSRIVSIAKDESDIAIRLGRPKDSETIGRRVADIRYRVYAHRDLMTPETACLIDAEAEEDYAEVQWFRRQYPDRPVAFRSGSQIARRGAAEAGLGLALLPSFIVQPGSPLTALPLNGQEPPVREVWLLARQNKLRSPEIRATYDRLAQLFKDRFP</sequence>
<protein>
    <submittedName>
        <fullName evidence="6">LysR family transcriptional regulator</fullName>
    </submittedName>
</protein>
<proteinExistence type="inferred from homology"/>
<dbReference type="Gene3D" id="3.40.190.290">
    <property type="match status" value="1"/>
</dbReference>
<dbReference type="InterPro" id="IPR005119">
    <property type="entry name" value="LysR_subst-bd"/>
</dbReference>
<dbReference type="InterPro" id="IPR000847">
    <property type="entry name" value="LysR_HTH_N"/>
</dbReference>